<feature type="transmembrane region" description="Helical" evidence="2">
    <location>
        <begin position="94"/>
        <end position="124"/>
    </location>
</feature>
<organism evidence="4 5">
    <name type="scientific">Couchioplanes caeruleus subsp. caeruleus</name>
    <dbReference type="NCBI Taxonomy" id="56427"/>
    <lineage>
        <taxon>Bacteria</taxon>
        <taxon>Bacillati</taxon>
        <taxon>Actinomycetota</taxon>
        <taxon>Actinomycetes</taxon>
        <taxon>Micromonosporales</taxon>
        <taxon>Micromonosporaceae</taxon>
        <taxon>Couchioplanes</taxon>
    </lineage>
</organism>
<evidence type="ECO:0000256" key="1">
    <source>
        <dbReference type="SAM" id="MobiDB-lite"/>
    </source>
</evidence>
<feature type="transmembrane region" description="Helical" evidence="2">
    <location>
        <begin position="144"/>
        <end position="169"/>
    </location>
</feature>
<keyword evidence="5" id="KW-1185">Reference proteome</keyword>
<dbReference type="RefSeq" id="WP_071803137.1">
    <property type="nucleotide sequence ID" value="NZ_MEIA01000013.1"/>
</dbReference>
<keyword evidence="2" id="KW-0472">Membrane</keyword>
<protein>
    <recommendedName>
        <fullName evidence="3">DUF4190 domain-containing protein</fullName>
    </recommendedName>
</protein>
<dbReference type="InterPro" id="IPR025241">
    <property type="entry name" value="DUF4190"/>
</dbReference>
<proteinExistence type="predicted"/>
<feature type="compositionally biased region" description="Pro residues" evidence="1">
    <location>
        <begin position="1"/>
        <end position="18"/>
    </location>
</feature>
<feature type="domain" description="DUF4190" evidence="3">
    <location>
        <begin position="93"/>
        <end position="158"/>
    </location>
</feature>
<keyword evidence="2" id="KW-1133">Transmembrane helix</keyword>
<feature type="region of interest" description="Disordered" evidence="1">
    <location>
        <begin position="1"/>
        <end position="43"/>
    </location>
</feature>
<name>A0A1K0GEL7_9ACTN</name>
<reference evidence="4 5" key="1">
    <citation type="submission" date="2016-09" db="EMBL/GenBank/DDBJ databases">
        <title>Couchioplanes caeruleus draft genome sequence.</title>
        <authorList>
            <person name="Sheehan J."/>
            <person name="Caffrey P."/>
        </authorList>
    </citation>
    <scope>NUCLEOTIDE SEQUENCE [LARGE SCALE GENOMIC DNA]</scope>
    <source>
        <strain evidence="4 5">DSM 43634</strain>
    </source>
</reference>
<sequence length="177" mass="18052">MTYPPTPAPDGSQPPPHDPLIQAYQPLPPYGSPQGYAPPQAYQVPAAQDPYAPGAPAPYGYAAGQQVPYDYGYAGSPYGYSQYPPGPRPTDGMAIASLVVSCVSIVGLCGFWLGGILGVVGAILGHVARRRIRQSGANGGGMALAGIIVGWVVTAIALTVGVVVGVLIANDPSSTTF</sequence>
<keyword evidence="2" id="KW-0812">Transmembrane</keyword>
<dbReference type="EMBL" id="MEIA01000013">
    <property type="protein sequence ID" value="OJF15682.1"/>
    <property type="molecule type" value="Genomic_DNA"/>
</dbReference>
<dbReference type="Proteomes" id="UP000182486">
    <property type="component" value="Unassembled WGS sequence"/>
</dbReference>
<evidence type="ECO:0000259" key="3">
    <source>
        <dbReference type="Pfam" id="PF13828"/>
    </source>
</evidence>
<dbReference type="AlphaFoldDB" id="A0A1K0GEL7"/>
<dbReference type="Pfam" id="PF13828">
    <property type="entry name" value="DUF4190"/>
    <property type="match status" value="1"/>
</dbReference>
<comment type="caution">
    <text evidence="4">The sequence shown here is derived from an EMBL/GenBank/DDBJ whole genome shotgun (WGS) entry which is preliminary data.</text>
</comment>
<gene>
    <name evidence="4" type="ORF">BG844_02825</name>
</gene>
<evidence type="ECO:0000313" key="4">
    <source>
        <dbReference type="EMBL" id="OJF15682.1"/>
    </source>
</evidence>
<evidence type="ECO:0000313" key="5">
    <source>
        <dbReference type="Proteomes" id="UP000182486"/>
    </source>
</evidence>
<accession>A0A1K0GEL7</accession>
<evidence type="ECO:0000256" key="2">
    <source>
        <dbReference type="SAM" id="Phobius"/>
    </source>
</evidence>
<feature type="compositionally biased region" description="Low complexity" evidence="1">
    <location>
        <begin position="33"/>
        <end position="43"/>
    </location>
</feature>